<dbReference type="PANTHER" id="PTHR21660">
    <property type="entry name" value="THIOESTERASE SUPERFAMILY MEMBER-RELATED"/>
    <property type="match status" value="1"/>
</dbReference>
<evidence type="ECO:0000256" key="2">
    <source>
        <dbReference type="ARBA" id="ARBA00022801"/>
    </source>
</evidence>
<proteinExistence type="inferred from homology"/>
<gene>
    <name evidence="4" type="ORF">LMG23994_03786</name>
</gene>
<name>A0ABN7YXI6_9BURK</name>
<sequence>MAGGRAWRGARLIEPDKTMTQHNGFPNRIPFLSELGVTCKRSEGGRSELELALEERHQNSWDMAHGGVLMTLLDVAMAVAGRSADTLGRGLVTIEMKTSFMAPGRGTLSARGECVHRTTTMAFCEAEIVDADGKTVARASGTFKYVKRIPPQRTADDGADTGADG</sequence>
<protein>
    <recommendedName>
        <fullName evidence="3">Thioesterase domain-containing protein</fullName>
    </recommendedName>
</protein>
<dbReference type="CDD" id="cd03443">
    <property type="entry name" value="PaaI_thioesterase"/>
    <property type="match status" value="1"/>
</dbReference>
<dbReference type="SUPFAM" id="SSF54637">
    <property type="entry name" value="Thioesterase/thiol ester dehydrase-isomerase"/>
    <property type="match status" value="1"/>
</dbReference>
<dbReference type="Proteomes" id="UP000701702">
    <property type="component" value="Unassembled WGS sequence"/>
</dbReference>
<evidence type="ECO:0000313" key="5">
    <source>
        <dbReference type="Proteomes" id="UP000701702"/>
    </source>
</evidence>
<evidence type="ECO:0000313" key="4">
    <source>
        <dbReference type="EMBL" id="CAG9178028.1"/>
    </source>
</evidence>
<dbReference type="NCBIfam" id="TIGR00369">
    <property type="entry name" value="unchar_dom_1"/>
    <property type="match status" value="1"/>
</dbReference>
<reference evidence="4 5" key="1">
    <citation type="submission" date="2021-08" db="EMBL/GenBank/DDBJ databases">
        <authorList>
            <person name="Peeters C."/>
        </authorList>
    </citation>
    <scope>NUCLEOTIDE SEQUENCE [LARGE SCALE GENOMIC DNA]</scope>
    <source>
        <strain evidence="4 5">LMG 23994</strain>
    </source>
</reference>
<accession>A0ABN7YXI6</accession>
<dbReference type="EMBL" id="CAJZAF010000021">
    <property type="protein sequence ID" value="CAG9178028.1"/>
    <property type="molecule type" value="Genomic_DNA"/>
</dbReference>
<keyword evidence="2" id="KW-0378">Hydrolase</keyword>
<comment type="caution">
    <text evidence="4">The sequence shown here is derived from an EMBL/GenBank/DDBJ whole genome shotgun (WGS) entry which is preliminary data.</text>
</comment>
<dbReference type="InterPro" id="IPR003736">
    <property type="entry name" value="PAAI_dom"/>
</dbReference>
<evidence type="ECO:0000256" key="1">
    <source>
        <dbReference type="ARBA" id="ARBA00008324"/>
    </source>
</evidence>
<dbReference type="Gene3D" id="3.10.129.10">
    <property type="entry name" value="Hotdog Thioesterase"/>
    <property type="match status" value="1"/>
</dbReference>
<keyword evidence="5" id="KW-1185">Reference proteome</keyword>
<feature type="domain" description="Thioesterase" evidence="3">
    <location>
        <begin position="64"/>
        <end position="137"/>
    </location>
</feature>
<dbReference type="InterPro" id="IPR039298">
    <property type="entry name" value="ACOT13"/>
</dbReference>
<organism evidence="4 5">
    <name type="scientific">Cupriavidus pinatubonensis</name>
    <dbReference type="NCBI Taxonomy" id="248026"/>
    <lineage>
        <taxon>Bacteria</taxon>
        <taxon>Pseudomonadati</taxon>
        <taxon>Pseudomonadota</taxon>
        <taxon>Betaproteobacteria</taxon>
        <taxon>Burkholderiales</taxon>
        <taxon>Burkholderiaceae</taxon>
        <taxon>Cupriavidus</taxon>
    </lineage>
</organism>
<comment type="similarity">
    <text evidence="1">Belongs to the thioesterase PaaI family.</text>
</comment>
<dbReference type="PANTHER" id="PTHR21660:SF1">
    <property type="entry name" value="ACYL-COENZYME A THIOESTERASE 13"/>
    <property type="match status" value="1"/>
</dbReference>
<dbReference type="Pfam" id="PF03061">
    <property type="entry name" value="4HBT"/>
    <property type="match status" value="1"/>
</dbReference>
<dbReference type="InterPro" id="IPR029069">
    <property type="entry name" value="HotDog_dom_sf"/>
</dbReference>
<dbReference type="InterPro" id="IPR006683">
    <property type="entry name" value="Thioestr_dom"/>
</dbReference>
<evidence type="ECO:0000259" key="3">
    <source>
        <dbReference type="Pfam" id="PF03061"/>
    </source>
</evidence>